<dbReference type="Proteomes" id="UP001607303">
    <property type="component" value="Unassembled WGS sequence"/>
</dbReference>
<comment type="caution">
    <text evidence="1">The sequence shown here is derived from an EMBL/GenBank/DDBJ whole genome shotgun (WGS) entry which is preliminary data.</text>
</comment>
<keyword evidence="2" id="KW-1185">Reference proteome</keyword>
<sequence length="213" mass="24742">MVLQENLPSRGNALSKCKRLLSDFFHAGKSMRIEQTLEKVSTSENNRILIAAYTGCKKYGELVIPTQTRFTRRIVPKSSIRRYKRKENKTKERKTRKSRQSRSTYDHLNEYVSYVSSPRFWLHSVYKRCVGEKEEVNVPWQYGACKDEVDTILKCRLPIDIYPLHVRVSTSSPFCPRQDSNVSSRSIRSNPSFVIAHRPCSLTKAHELASHDF</sequence>
<evidence type="ECO:0000313" key="1">
    <source>
        <dbReference type="EMBL" id="KAL2748199.1"/>
    </source>
</evidence>
<accession>A0ABD2CU46</accession>
<reference evidence="1 2" key="1">
    <citation type="journal article" date="2024" name="Ann. Entomol. Soc. Am.">
        <title>Genomic analyses of the southern and eastern yellowjacket wasps (Hymenoptera: Vespidae) reveal evolutionary signatures of social life.</title>
        <authorList>
            <person name="Catto M.A."/>
            <person name="Caine P.B."/>
            <person name="Orr S.E."/>
            <person name="Hunt B.G."/>
            <person name="Goodisman M.A.D."/>
        </authorList>
    </citation>
    <scope>NUCLEOTIDE SEQUENCE [LARGE SCALE GENOMIC DNA]</scope>
    <source>
        <strain evidence="1">232</strain>
        <tissue evidence="1">Head and thorax</tissue>
    </source>
</reference>
<protein>
    <submittedName>
        <fullName evidence="1">Uncharacterized protein</fullName>
    </submittedName>
</protein>
<organism evidence="1 2">
    <name type="scientific">Vespula maculifrons</name>
    <name type="common">Eastern yellow jacket</name>
    <name type="synonym">Wasp</name>
    <dbReference type="NCBI Taxonomy" id="7453"/>
    <lineage>
        <taxon>Eukaryota</taxon>
        <taxon>Metazoa</taxon>
        <taxon>Ecdysozoa</taxon>
        <taxon>Arthropoda</taxon>
        <taxon>Hexapoda</taxon>
        <taxon>Insecta</taxon>
        <taxon>Pterygota</taxon>
        <taxon>Neoptera</taxon>
        <taxon>Endopterygota</taxon>
        <taxon>Hymenoptera</taxon>
        <taxon>Apocrita</taxon>
        <taxon>Aculeata</taxon>
        <taxon>Vespoidea</taxon>
        <taxon>Vespidae</taxon>
        <taxon>Vespinae</taxon>
        <taxon>Vespula</taxon>
    </lineage>
</organism>
<name>A0ABD2CU46_VESMC</name>
<proteinExistence type="predicted"/>
<gene>
    <name evidence="1" type="ORF">V1477_003484</name>
</gene>
<evidence type="ECO:0000313" key="2">
    <source>
        <dbReference type="Proteomes" id="UP001607303"/>
    </source>
</evidence>
<dbReference type="EMBL" id="JAYRBN010000032">
    <property type="protein sequence ID" value="KAL2748199.1"/>
    <property type="molecule type" value="Genomic_DNA"/>
</dbReference>
<dbReference type="AlphaFoldDB" id="A0ABD2CU46"/>